<dbReference type="EMBL" id="FN430031">
    <property type="protein sequence ID" value="CAZ80517.1"/>
    <property type="molecule type" value="Genomic_DNA"/>
</dbReference>
<reference evidence="1 2" key="1">
    <citation type="journal article" date="2010" name="Nature">
        <title>Perigord black truffle genome uncovers evolutionary origins and mechanisms of symbiosis.</title>
        <authorList>
            <person name="Martin F."/>
            <person name="Kohler A."/>
            <person name="Murat C."/>
            <person name="Balestrini R."/>
            <person name="Coutinho P.M."/>
            <person name="Jaillon O."/>
            <person name="Montanini B."/>
            <person name="Morin E."/>
            <person name="Noel B."/>
            <person name="Percudani R."/>
            <person name="Porcel B."/>
            <person name="Rubini A."/>
            <person name="Amicucci A."/>
            <person name="Amselem J."/>
            <person name="Anthouard V."/>
            <person name="Arcioni S."/>
            <person name="Artiguenave F."/>
            <person name="Aury J.M."/>
            <person name="Ballario P."/>
            <person name="Bolchi A."/>
            <person name="Brenna A."/>
            <person name="Brun A."/>
            <person name="Buee M."/>
            <person name="Cantarel B."/>
            <person name="Chevalier G."/>
            <person name="Couloux A."/>
            <person name="Da Silva C."/>
            <person name="Denoeud F."/>
            <person name="Duplessis S."/>
            <person name="Ghignone S."/>
            <person name="Hilselberger B."/>
            <person name="Iotti M."/>
            <person name="Marcais B."/>
            <person name="Mello A."/>
            <person name="Miranda M."/>
            <person name="Pacioni G."/>
            <person name="Quesneville H."/>
            <person name="Riccioni C."/>
            <person name="Ruotolo R."/>
            <person name="Splivallo R."/>
            <person name="Stocchi V."/>
            <person name="Tisserant E."/>
            <person name="Viscomi A.R."/>
            <person name="Zambonelli A."/>
            <person name="Zampieri E."/>
            <person name="Henrissat B."/>
            <person name="Lebrun M.H."/>
            <person name="Paolocci F."/>
            <person name="Bonfante P."/>
            <person name="Ottonello S."/>
            <person name="Wincker P."/>
        </authorList>
    </citation>
    <scope>NUCLEOTIDE SEQUENCE [LARGE SCALE GENOMIC DNA]</scope>
    <source>
        <strain evidence="1 2">Mel28</strain>
    </source>
</reference>
<organism evidence="1 2">
    <name type="scientific">Tuber melanosporum (strain Mel28)</name>
    <name type="common">Perigord black truffle</name>
    <dbReference type="NCBI Taxonomy" id="656061"/>
    <lineage>
        <taxon>Eukaryota</taxon>
        <taxon>Fungi</taxon>
        <taxon>Dikarya</taxon>
        <taxon>Ascomycota</taxon>
        <taxon>Pezizomycotina</taxon>
        <taxon>Pezizomycetes</taxon>
        <taxon>Pezizales</taxon>
        <taxon>Tuberaceae</taxon>
        <taxon>Tuber</taxon>
    </lineage>
</organism>
<dbReference type="InParanoid" id="D5G7M4"/>
<gene>
    <name evidence="1" type="ORF">GSTUM_00004629001</name>
</gene>
<dbReference type="AlphaFoldDB" id="D5G7M4"/>
<dbReference type="HOGENOM" id="CLU_1846562_0_0_1"/>
<name>D5G7M4_TUBMM</name>
<dbReference type="GeneID" id="9186996"/>
<proteinExistence type="predicted"/>
<protein>
    <submittedName>
        <fullName evidence="1">(Perigord truffle) hypothetical protein</fullName>
    </submittedName>
</protein>
<evidence type="ECO:0000313" key="2">
    <source>
        <dbReference type="Proteomes" id="UP000006911"/>
    </source>
</evidence>
<dbReference type="RefSeq" id="XP_002836326.1">
    <property type="nucleotide sequence ID" value="XM_002836280.1"/>
</dbReference>
<keyword evidence="2" id="KW-1185">Reference proteome</keyword>
<accession>D5G7M4</accession>
<evidence type="ECO:0000313" key="1">
    <source>
        <dbReference type="EMBL" id="CAZ80517.1"/>
    </source>
</evidence>
<sequence length="139" mass="15403">MILYDNMIPCILEHDTVLYTTSAAPPHRVNSLRPTNPGPSRTIPHKHPAAETNISLTPCPLSPTTGTRIHPSTVPQSLTSFSLFHTIFILVFTFTALQHPRSLPHMIGENVLCTAECRDDTVPCDNPNESFFSFLLILP</sequence>
<dbReference type="KEGG" id="tml:GSTUM_00004629001"/>
<dbReference type="Proteomes" id="UP000006911">
    <property type="component" value="Unassembled WGS sequence"/>
</dbReference>